<dbReference type="InterPro" id="IPR045760">
    <property type="entry name" value="DAP_DH_C"/>
</dbReference>
<protein>
    <recommendedName>
        <fullName evidence="7">Dihydrodipicolinate reductase N-terminal domain-containing protein</fullName>
    </recommendedName>
</protein>
<evidence type="ECO:0000259" key="3">
    <source>
        <dbReference type="Pfam" id="PF01113"/>
    </source>
</evidence>
<sequence>MTYKVVQWATGAMGKTCMRGVIDRPDLELVGVYVYGDRKNGQDVGSFLRREDVGVTATNNIDEILALEADVVIHAARVQPPYDSHDADICRLLEAGMNVISINGNTFPGHWPDERRQRIEIAGRKGNASFMGAGLNPGFAIEKLTAAASGICLDVTGITLSETVLCHEMRSPEYVFDLLGFGSEPGEIDPNGEGWAPGALLNDMFEEVVACVADRLGIELDSIRRDHRMLPAKQDLSIAAGKISKGKVSHLDWRWRGIVDDRAVINLEIAWVMDGEHLKLSPDDLWRIKIDGTPTVNLALGLEAAKGYTGRTSVEQLAVAGGVLNAIPYVVDAAPGPVATPLSTPWRKPA</sequence>
<evidence type="ECO:0000259" key="4">
    <source>
        <dbReference type="Pfam" id="PF19328"/>
    </source>
</evidence>
<dbReference type="Proteomes" id="UP001560685">
    <property type="component" value="Unassembled WGS sequence"/>
</dbReference>
<evidence type="ECO:0000256" key="2">
    <source>
        <dbReference type="ARBA" id="ARBA00023002"/>
    </source>
</evidence>
<organism evidence="5 6">
    <name type="scientific">Hyphococcus lacteus</name>
    <dbReference type="NCBI Taxonomy" id="3143536"/>
    <lineage>
        <taxon>Bacteria</taxon>
        <taxon>Pseudomonadati</taxon>
        <taxon>Pseudomonadota</taxon>
        <taxon>Alphaproteobacteria</taxon>
        <taxon>Parvularculales</taxon>
        <taxon>Parvularculaceae</taxon>
        <taxon>Hyphococcus</taxon>
    </lineage>
</organism>
<dbReference type="CDD" id="cd24146">
    <property type="entry name" value="nat-AmDH_N_like"/>
    <property type="match status" value="1"/>
</dbReference>
<evidence type="ECO:0000313" key="5">
    <source>
        <dbReference type="EMBL" id="MEX6633384.1"/>
    </source>
</evidence>
<dbReference type="Pfam" id="PF19328">
    <property type="entry name" value="DAP_DH_C"/>
    <property type="match status" value="1"/>
</dbReference>
<keyword evidence="1" id="KW-0521">NADP</keyword>
<proteinExistence type="predicted"/>
<keyword evidence="6" id="KW-1185">Reference proteome</keyword>
<dbReference type="Pfam" id="PF01113">
    <property type="entry name" value="DapB_N"/>
    <property type="match status" value="1"/>
</dbReference>
<feature type="domain" description="2,4-diaminopentanoate dehydrogenase C-terminal" evidence="4">
    <location>
        <begin position="205"/>
        <end position="336"/>
    </location>
</feature>
<name>A0ABV3Z3K6_9PROT</name>
<dbReference type="Gene3D" id="3.40.50.720">
    <property type="entry name" value="NAD(P)-binding Rossmann-like Domain"/>
    <property type="match status" value="1"/>
</dbReference>
<dbReference type="InterPro" id="IPR036291">
    <property type="entry name" value="NAD(P)-bd_dom_sf"/>
</dbReference>
<dbReference type="RefSeq" id="WP_369313341.1">
    <property type="nucleotide sequence ID" value="NZ_JBEHZE010000001.1"/>
</dbReference>
<evidence type="ECO:0000313" key="6">
    <source>
        <dbReference type="Proteomes" id="UP001560685"/>
    </source>
</evidence>
<dbReference type="EMBL" id="JBEHZE010000001">
    <property type="protein sequence ID" value="MEX6633384.1"/>
    <property type="molecule type" value="Genomic_DNA"/>
</dbReference>
<dbReference type="InterPro" id="IPR000846">
    <property type="entry name" value="DapB_N"/>
</dbReference>
<keyword evidence="2" id="KW-0560">Oxidoreductase</keyword>
<feature type="domain" description="Dihydrodipicolinate reductase N-terminal" evidence="3">
    <location>
        <begin position="9"/>
        <end position="74"/>
    </location>
</feature>
<accession>A0ABV3Z3K6</accession>
<gene>
    <name evidence="5" type="ORF">ABFZ84_07455</name>
</gene>
<reference evidence="5 6" key="1">
    <citation type="submission" date="2024-05" db="EMBL/GenBank/DDBJ databases">
        <title>Three bacterial strains, DH-69, EH-24, and ECK-19 isolated from coastal sediments.</title>
        <authorList>
            <person name="Ye Y.-Q."/>
            <person name="Du Z.-J."/>
        </authorList>
    </citation>
    <scope>NUCLEOTIDE SEQUENCE [LARGE SCALE GENOMIC DNA]</scope>
    <source>
        <strain evidence="5 6">ECK-19</strain>
    </source>
</reference>
<evidence type="ECO:0000256" key="1">
    <source>
        <dbReference type="ARBA" id="ARBA00022857"/>
    </source>
</evidence>
<evidence type="ECO:0008006" key="7">
    <source>
        <dbReference type="Google" id="ProtNLM"/>
    </source>
</evidence>
<comment type="caution">
    <text evidence="5">The sequence shown here is derived from an EMBL/GenBank/DDBJ whole genome shotgun (WGS) entry which is preliminary data.</text>
</comment>
<dbReference type="SUPFAM" id="SSF51735">
    <property type="entry name" value="NAD(P)-binding Rossmann-fold domains"/>
    <property type="match status" value="1"/>
</dbReference>